<gene>
    <name evidence="1" type="ORF">KZC51_12880</name>
</gene>
<keyword evidence="1" id="KW-0378">Hydrolase</keyword>
<evidence type="ECO:0000313" key="1">
    <source>
        <dbReference type="EMBL" id="MCK2037026.1"/>
    </source>
</evidence>
<name>A0ABT0FG30_9MICO</name>
<dbReference type="EMBL" id="JAHWXN010000001">
    <property type="protein sequence ID" value="MCK2037026.1"/>
    <property type="molecule type" value="Genomic_DNA"/>
</dbReference>
<dbReference type="RefSeq" id="WP_247630346.1">
    <property type="nucleotide sequence ID" value="NZ_JAHWXN010000001.1"/>
</dbReference>
<dbReference type="Proteomes" id="UP001300096">
    <property type="component" value="Unassembled WGS sequence"/>
</dbReference>
<proteinExistence type="predicted"/>
<dbReference type="PANTHER" id="PTHR10000">
    <property type="entry name" value="PHOSPHOSERINE PHOSPHATASE"/>
    <property type="match status" value="1"/>
</dbReference>
<dbReference type="NCBIfam" id="TIGR01484">
    <property type="entry name" value="HAD-SF-IIB"/>
    <property type="match status" value="1"/>
</dbReference>
<dbReference type="Gene3D" id="3.40.50.1000">
    <property type="entry name" value="HAD superfamily/HAD-like"/>
    <property type="match status" value="1"/>
</dbReference>
<dbReference type="Pfam" id="PF08282">
    <property type="entry name" value="Hydrolase_3"/>
    <property type="match status" value="1"/>
</dbReference>
<sequence length="253" mass="26931">MTSWLVLDIDGTICFDGLSIDARIVEAVHGAHAAGWRMVFASARPVRDQAGVLADLFPDALRIGANGAMAEVHGELRVLEAFESAQRDRILAVLDGDGAQFVADGAWDYAHNLPDDHVFLGRIDSHGRAKRVPLEELDSILKLAVLDHHDAAQLTASLVGCGCAVTTHRAEAHLDVAPAGVDKRTALERLGINEYVAYGNDLNDRRLLSGADYAVGVGSGDGIHDVTHRRLTADPGVVAASISALVAGRRPRD</sequence>
<dbReference type="GO" id="GO:0016787">
    <property type="term" value="F:hydrolase activity"/>
    <property type="evidence" value="ECO:0007669"/>
    <property type="project" value="UniProtKB-KW"/>
</dbReference>
<keyword evidence="2" id="KW-1185">Reference proteome</keyword>
<dbReference type="InterPro" id="IPR006379">
    <property type="entry name" value="HAD-SF_hydro_IIB"/>
</dbReference>
<dbReference type="InterPro" id="IPR023214">
    <property type="entry name" value="HAD_sf"/>
</dbReference>
<reference evidence="1 2" key="1">
    <citation type="submission" date="2021-06" db="EMBL/GenBank/DDBJ databases">
        <title>Genome-based taxonomic framework of Microbacterium strains isolated from marine environment, the description of four new species and reclassification of four preexisting species.</title>
        <authorList>
            <person name="Lee S.D."/>
            <person name="Kim S.-M."/>
            <person name="Byeon Y.-S."/>
            <person name="Yang H.L."/>
            <person name="Kim I.S."/>
        </authorList>
    </citation>
    <scope>NUCLEOTIDE SEQUENCE [LARGE SCALE GENOMIC DNA]</scope>
    <source>
        <strain evidence="1 2">SSW1-49</strain>
    </source>
</reference>
<organism evidence="1 2">
    <name type="scientific">Microbacterium croceum</name>
    <dbReference type="NCBI Taxonomy" id="2851645"/>
    <lineage>
        <taxon>Bacteria</taxon>
        <taxon>Bacillati</taxon>
        <taxon>Actinomycetota</taxon>
        <taxon>Actinomycetes</taxon>
        <taxon>Micrococcales</taxon>
        <taxon>Microbacteriaceae</taxon>
        <taxon>Microbacterium</taxon>
    </lineage>
</organism>
<evidence type="ECO:0000313" key="2">
    <source>
        <dbReference type="Proteomes" id="UP001300096"/>
    </source>
</evidence>
<dbReference type="Gene3D" id="3.30.1240.10">
    <property type="match status" value="1"/>
</dbReference>
<dbReference type="PANTHER" id="PTHR10000:SF53">
    <property type="entry name" value="5-AMINO-6-(5-PHOSPHO-D-RIBITYLAMINO)URACIL PHOSPHATASE YBJI-RELATED"/>
    <property type="match status" value="1"/>
</dbReference>
<comment type="caution">
    <text evidence="1">The sequence shown here is derived from an EMBL/GenBank/DDBJ whole genome shotgun (WGS) entry which is preliminary data.</text>
</comment>
<dbReference type="InterPro" id="IPR036412">
    <property type="entry name" value="HAD-like_sf"/>
</dbReference>
<protein>
    <submittedName>
        <fullName evidence="1">Cof-type HAD-IIB family hydrolase</fullName>
    </submittedName>
</protein>
<dbReference type="SUPFAM" id="SSF56784">
    <property type="entry name" value="HAD-like"/>
    <property type="match status" value="1"/>
</dbReference>
<accession>A0ABT0FG30</accession>